<accession>A0ABR7VB21</accession>
<feature type="transmembrane region" description="Helical" evidence="2">
    <location>
        <begin position="125"/>
        <end position="147"/>
    </location>
</feature>
<gene>
    <name evidence="4" type="ORF">HPE63_05395</name>
</gene>
<feature type="compositionally biased region" description="Pro residues" evidence="1">
    <location>
        <begin position="521"/>
        <end position="539"/>
    </location>
</feature>
<dbReference type="InterPro" id="IPR052173">
    <property type="entry name" value="Beta-lactam_resp_regulator"/>
</dbReference>
<dbReference type="InterPro" id="IPR008756">
    <property type="entry name" value="Peptidase_M56"/>
</dbReference>
<keyword evidence="5" id="KW-1185">Reference proteome</keyword>
<protein>
    <recommendedName>
        <fullName evidence="3">Peptidase M56 domain-containing protein</fullName>
    </recommendedName>
</protein>
<dbReference type="EMBL" id="JABTCG010000002">
    <property type="protein sequence ID" value="MBD0850096.1"/>
    <property type="molecule type" value="Genomic_DNA"/>
</dbReference>
<feature type="transmembrane region" description="Helical" evidence="2">
    <location>
        <begin position="178"/>
        <end position="197"/>
    </location>
</feature>
<dbReference type="PANTHER" id="PTHR34978">
    <property type="entry name" value="POSSIBLE SENSOR-TRANSDUCER PROTEIN BLAR"/>
    <property type="match status" value="1"/>
</dbReference>
<feature type="transmembrane region" description="Helical" evidence="2">
    <location>
        <begin position="83"/>
        <end position="104"/>
    </location>
</feature>
<feature type="region of interest" description="Disordered" evidence="1">
    <location>
        <begin position="448"/>
        <end position="469"/>
    </location>
</feature>
<keyword evidence="2" id="KW-0472">Membrane</keyword>
<dbReference type="RefSeq" id="WP_188313240.1">
    <property type="nucleotide sequence ID" value="NZ_JABTCG010000002.1"/>
</dbReference>
<comment type="caution">
    <text evidence="4">The sequence shown here is derived from an EMBL/GenBank/DDBJ whole genome shotgun (WGS) entry which is preliminary data.</text>
</comment>
<dbReference type="Pfam" id="PF05569">
    <property type="entry name" value="Peptidase_M56"/>
    <property type="match status" value="1"/>
</dbReference>
<name>A0ABR7VB21_9FLAO</name>
<sequence length="671" mass="76814">MLFYILKSTAILTILLLFYKLVLERENMHTFKRFYLLGALVLSYVIPFISFVEYIEIPVVAQTAELAYNPKPAMPDAYHEQDLMAYLPLGLWSVYFFGLMLFGYKFIKNLAEIITRIRRNPKLRVNLITNVLLSQNVAPHTFFNYIFLNRKKFEAKQIPHEVLLHEETHAIQKHSLDVLIIELLQVFFWFNPLLYFIKKDIKLNHEYLADREVLTKGVPPALYQNILLRFSSDPHNSHSAEMANAINYSSIKKRFTVMKTKTSKKSIVLRSIALLPILALLLFGFSERKRIEVESRVEPNIPSIEQNLPVEKIDIRITNNEVLYLQNKDIVTLNSLKSHLLKLNTQLSKVQRSQNVRAEILANPEAPTDLLEAIEAILVDYGVAQVNIIGPEENKDQNLETIEQKGATNTQIKTYNSLAKQYNSISIEDRKIPLSDLKILETVYRKMNEDQREKSQPFPECPPQEGATKKQIKEFNALAKKYNRQLSDAKEIRILKSDVERLEHLHGLMTHEQRENAEPFPDFPEPPEPIDAPIPPKAPQSPRVIKGKKSENPPAPPAPSSPLRHQEVEVVNVIDEIIANQDPYDGLNTVHSVPPPSKKNSIYPPPVPPTPVSPLDHAIEMAKQGALFYYGKKKITSDKAIDLLKRNSNLSMDVSKKNNNPPVVKISRFLD</sequence>
<feature type="transmembrane region" description="Helical" evidence="2">
    <location>
        <begin position="6"/>
        <end position="22"/>
    </location>
</feature>
<evidence type="ECO:0000256" key="2">
    <source>
        <dbReference type="SAM" id="Phobius"/>
    </source>
</evidence>
<feature type="region of interest" description="Disordered" evidence="1">
    <location>
        <begin position="585"/>
        <end position="611"/>
    </location>
</feature>
<evidence type="ECO:0000313" key="4">
    <source>
        <dbReference type="EMBL" id="MBD0850096.1"/>
    </source>
</evidence>
<evidence type="ECO:0000256" key="1">
    <source>
        <dbReference type="SAM" id="MobiDB-lite"/>
    </source>
</evidence>
<feature type="transmembrane region" description="Helical" evidence="2">
    <location>
        <begin position="34"/>
        <end position="52"/>
    </location>
</feature>
<feature type="domain" description="Peptidase M56" evidence="3">
    <location>
        <begin position="152"/>
        <end position="257"/>
    </location>
</feature>
<proteinExistence type="predicted"/>
<dbReference type="PANTHER" id="PTHR34978:SF3">
    <property type="entry name" value="SLR0241 PROTEIN"/>
    <property type="match status" value="1"/>
</dbReference>
<keyword evidence="2" id="KW-0812">Transmembrane</keyword>
<evidence type="ECO:0000313" key="5">
    <source>
        <dbReference type="Proteomes" id="UP000598350"/>
    </source>
</evidence>
<keyword evidence="2" id="KW-1133">Transmembrane helix</keyword>
<feature type="transmembrane region" description="Helical" evidence="2">
    <location>
        <begin position="267"/>
        <end position="286"/>
    </location>
</feature>
<organism evidence="4 5">
    <name type="scientific">Maribacter arenosus</name>
    <dbReference type="NCBI Taxonomy" id="1854708"/>
    <lineage>
        <taxon>Bacteria</taxon>
        <taxon>Pseudomonadati</taxon>
        <taxon>Bacteroidota</taxon>
        <taxon>Flavobacteriia</taxon>
        <taxon>Flavobacteriales</taxon>
        <taxon>Flavobacteriaceae</taxon>
        <taxon>Maribacter</taxon>
    </lineage>
</organism>
<feature type="region of interest" description="Disordered" evidence="1">
    <location>
        <begin position="509"/>
        <end position="566"/>
    </location>
</feature>
<dbReference type="Proteomes" id="UP000598350">
    <property type="component" value="Unassembled WGS sequence"/>
</dbReference>
<evidence type="ECO:0000259" key="3">
    <source>
        <dbReference type="Pfam" id="PF05569"/>
    </source>
</evidence>
<feature type="compositionally biased region" description="Pro residues" evidence="1">
    <location>
        <begin position="593"/>
        <end position="611"/>
    </location>
</feature>
<reference evidence="4 5" key="1">
    <citation type="submission" date="2020-05" db="EMBL/GenBank/DDBJ databases">
        <title>The draft genome sequence of Maribacter arenosus CAU 1321.</title>
        <authorList>
            <person name="Mu L."/>
        </authorList>
    </citation>
    <scope>NUCLEOTIDE SEQUENCE [LARGE SCALE GENOMIC DNA]</scope>
    <source>
        <strain evidence="4 5">CAU 1321</strain>
    </source>
</reference>